<name>A0ABV4FZ06_9BRAD</name>
<dbReference type="EMBL" id="JBGBZJ010000003">
    <property type="protein sequence ID" value="MEY9456365.1"/>
    <property type="molecule type" value="Genomic_DNA"/>
</dbReference>
<dbReference type="Proteomes" id="UP001565369">
    <property type="component" value="Unassembled WGS sequence"/>
</dbReference>
<reference evidence="1 2" key="1">
    <citation type="submission" date="2024-07" db="EMBL/GenBank/DDBJ databases">
        <title>Genomic Encyclopedia of Type Strains, Phase V (KMG-V): Genome sequencing to study the core and pangenomes of soil and plant-associated prokaryotes.</title>
        <authorList>
            <person name="Whitman W."/>
        </authorList>
    </citation>
    <scope>NUCLEOTIDE SEQUENCE [LARGE SCALE GENOMIC DNA]</scope>
    <source>
        <strain evidence="1 2">USDA 152</strain>
    </source>
</reference>
<keyword evidence="2" id="KW-1185">Reference proteome</keyword>
<sequence length="416" mass="47174">MRNIFDQYWQPENRVTHALMTSLQEDRKLLSLFLTELLGVTPPCRPDKLAILEQQYPGEEEPSEEESERRGIPDGWIFDDEGWCVFIESKVIANLTADQIKRHRRTAERRGFSQITAVAIAPYPPSVLPADTVLLEWRSIYAWLRRHASISAWAARTAEYLEIAEAKLIDSEQFVEGTLTMFSGFPFGHDHPFTYLEGKRVLKLAMEDLRRHRGLREELKMNPKAPGRFAITGRRGDAVWDFLSLAQAKEDESFTSYPHLTLGVVAQAVEAMVTVPNSVNSTMRRNLIQLGEAGFQSLASGVVKNLKPVLRKCPGAAPWGRGIQRRYPSQRATPHIDARIDFDLRTAVPRSGTPKVQPRWLSAAYNSFVHKAGSNYQMQMGVLFRYDRCPQLQEADALDLVAEAWIACKPLIDLAR</sequence>
<evidence type="ECO:0008006" key="3">
    <source>
        <dbReference type="Google" id="ProtNLM"/>
    </source>
</evidence>
<evidence type="ECO:0000313" key="2">
    <source>
        <dbReference type="Proteomes" id="UP001565369"/>
    </source>
</evidence>
<protein>
    <recommendedName>
        <fullName evidence="3">PD-(D/E)XK nuclease superfamily protein</fullName>
    </recommendedName>
</protein>
<evidence type="ECO:0000313" key="1">
    <source>
        <dbReference type="EMBL" id="MEY9456365.1"/>
    </source>
</evidence>
<accession>A0ABV4FZ06</accession>
<organism evidence="1 2">
    <name type="scientific">Bradyrhizobium ottawaense</name>
    <dbReference type="NCBI Taxonomy" id="931866"/>
    <lineage>
        <taxon>Bacteria</taxon>
        <taxon>Pseudomonadati</taxon>
        <taxon>Pseudomonadota</taxon>
        <taxon>Alphaproteobacteria</taxon>
        <taxon>Hyphomicrobiales</taxon>
        <taxon>Nitrobacteraceae</taxon>
        <taxon>Bradyrhizobium</taxon>
    </lineage>
</organism>
<gene>
    <name evidence="1" type="ORF">ABIG07_005313</name>
</gene>
<dbReference type="RefSeq" id="WP_028143227.1">
    <property type="nucleotide sequence ID" value="NZ_AP021854.1"/>
</dbReference>
<proteinExistence type="predicted"/>
<comment type="caution">
    <text evidence="1">The sequence shown here is derived from an EMBL/GenBank/DDBJ whole genome shotgun (WGS) entry which is preliminary data.</text>
</comment>